<organism evidence="4 5">
    <name type="scientific">Candidatus Deianiraea vastatrix</name>
    <dbReference type="NCBI Taxonomy" id="2163644"/>
    <lineage>
        <taxon>Bacteria</taxon>
        <taxon>Pseudomonadati</taxon>
        <taxon>Pseudomonadota</taxon>
        <taxon>Alphaproteobacteria</taxon>
        <taxon>Rickettsiales</taxon>
        <taxon>Candidatus Deianiraeaceae</taxon>
        <taxon>Candidatus Deianiraea</taxon>
    </lineage>
</organism>
<feature type="region of interest" description="Disordered" evidence="2">
    <location>
        <begin position="419"/>
        <end position="441"/>
    </location>
</feature>
<name>A0A5B8XDR9_9RICK</name>
<gene>
    <name evidence="4" type="ORF">Deia_00708</name>
</gene>
<dbReference type="RefSeq" id="WP_146820768.1">
    <property type="nucleotide sequence ID" value="NZ_CP029077.1"/>
</dbReference>
<feature type="region of interest" description="Disordered" evidence="2">
    <location>
        <begin position="377"/>
        <end position="405"/>
    </location>
</feature>
<feature type="coiled-coil region" evidence="1">
    <location>
        <begin position="293"/>
        <end position="338"/>
    </location>
</feature>
<evidence type="ECO:0000256" key="1">
    <source>
        <dbReference type="SAM" id="Coils"/>
    </source>
</evidence>
<evidence type="ECO:0000313" key="5">
    <source>
        <dbReference type="Proteomes" id="UP000321934"/>
    </source>
</evidence>
<protein>
    <submittedName>
        <fullName evidence="4">Uncharacterized protein</fullName>
    </submittedName>
</protein>
<keyword evidence="5" id="KW-1185">Reference proteome</keyword>
<feature type="compositionally biased region" description="Low complexity" evidence="2">
    <location>
        <begin position="386"/>
        <end position="405"/>
    </location>
</feature>
<feature type="compositionally biased region" description="Basic and acidic residues" evidence="2">
    <location>
        <begin position="112"/>
        <end position="135"/>
    </location>
</feature>
<keyword evidence="3" id="KW-1133">Transmembrane helix</keyword>
<feature type="transmembrane region" description="Helical" evidence="3">
    <location>
        <begin position="182"/>
        <end position="203"/>
    </location>
</feature>
<evidence type="ECO:0000313" key="4">
    <source>
        <dbReference type="EMBL" id="QED23499.1"/>
    </source>
</evidence>
<keyword evidence="1" id="KW-0175">Coiled coil</keyword>
<feature type="region of interest" description="Disordered" evidence="2">
    <location>
        <begin position="105"/>
        <end position="165"/>
    </location>
</feature>
<accession>A0A5B8XDR9</accession>
<sequence>MESKILQEPILQDPDLVVGQLKEDLKKITASNDEFIQQNNILQREEFIKLIKNDKVKQEEVRTRIKQLEEMQKRINEFNTKNPSKQINGNGIDRFTTSYKDAINQALNPNNKPKDPKVDDESQDDEKLKLDFDNDKDYEETLDNIDNQPPIEIKKGHNDAPDEPKKTFWDKAKPLAITAGKILLVIATLGGSIAGISIGSAMLTSVVAGGIIIGPIVASIGLLLFAGIGLYVISKLNEKWKDGTEKTIERGQTKRREHQQSIDKAIKNVKWHGNQREILNKIEKDLKADLKYQGKLEEKIKKIDKEIKKMESSKKPLTEKQQMELNKLKFDRADLEEKLNVVKILNHYRNTGEDINIHPKTISIDPSKQNNQKEIRIQPESTLNNKPQAPVQPKDQQQPQAPVQQPTERMLKMDFDDNSINDEMNYQDQRKNPQSNPQPEHLYDASTIETENSSQEMPKSHIPLNVGKKAQEIAQGIHQKPYISKVAHPSQGSQISQVH</sequence>
<feature type="compositionally biased region" description="Polar residues" evidence="2">
    <location>
        <begin position="421"/>
        <end position="438"/>
    </location>
</feature>
<feature type="compositionally biased region" description="Basic and acidic residues" evidence="2">
    <location>
        <begin position="152"/>
        <end position="165"/>
    </location>
</feature>
<feature type="transmembrane region" description="Helical" evidence="3">
    <location>
        <begin position="209"/>
        <end position="233"/>
    </location>
</feature>
<keyword evidence="3" id="KW-0472">Membrane</keyword>
<dbReference type="Proteomes" id="UP000321934">
    <property type="component" value="Chromosome"/>
</dbReference>
<dbReference type="AlphaFoldDB" id="A0A5B8XDR9"/>
<keyword evidence="3" id="KW-0812">Transmembrane</keyword>
<dbReference type="EMBL" id="CP029077">
    <property type="protein sequence ID" value="QED23499.1"/>
    <property type="molecule type" value="Genomic_DNA"/>
</dbReference>
<proteinExistence type="predicted"/>
<evidence type="ECO:0000256" key="3">
    <source>
        <dbReference type="SAM" id="Phobius"/>
    </source>
</evidence>
<evidence type="ECO:0000256" key="2">
    <source>
        <dbReference type="SAM" id="MobiDB-lite"/>
    </source>
</evidence>
<reference evidence="4 5" key="1">
    <citation type="journal article" date="2019" name="ISME J.">
        <title>Deianiraea, an extracellular bacterium associated with the ciliate Paramecium, suggests an alternative scenario for the evolution of Rickettsiales.</title>
        <authorList>
            <person name="Castelli M."/>
            <person name="Sabaneyeva E."/>
            <person name="Lanzoni O."/>
            <person name="Lebedeva N."/>
            <person name="Floriano A.M."/>
            <person name="Gaiarsa S."/>
            <person name="Benken K."/>
            <person name="Modeo L."/>
            <person name="Bandi C."/>
            <person name="Potekhin A."/>
            <person name="Sassera D."/>
            <person name="Petroni G."/>
        </authorList>
    </citation>
    <scope>NUCLEOTIDE SEQUENCE [LARGE SCALE GENOMIC DNA]</scope>
    <source>
        <strain evidence="4">CyL4-1</strain>
    </source>
</reference>
<feature type="coiled-coil region" evidence="1">
    <location>
        <begin position="25"/>
        <end position="71"/>
    </location>
</feature>